<evidence type="ECO:0000313" key="11">
    <source>
        <dbReference type="EMBL" id="CUW16647.1"/>
    </source>
</evidence>
<dbReference type="InterPro" id="IPR000064">
    <property type="entry name" value="NLP_P60_dom"/>
</dbReference>
<dbReference type="GO" id="GO:0008234">
    <property type="term" value="F:cysteine-type peptidase activity"/>
    <property type="evidence" value="ECO:0007669"/>
    <property type="project" value="UniProtKB-KW"/>
</dbReference>
<keyword evidence="3 7" id="KW-0732">Signal</keyword>
<evidence type="ECO:0000256" key="2">
    <source>
        <dbReference type="ARBA" id="ARBA00022670"/>
    </source>
</evidence>
<dbReference type="EMBL" id="FBTU01000013">
    <property type="protein sequence ID" value="CUW08792.1"/>
    <property type="molecule type" value="Genomic_DNA"/>
</dbReference>
<protein>
    <submittedName>
        <fullName evidence="10">FOG: Glucan-binding domain (YG repeat)</fullName>
    </submittedName>
</protein>
<feature type="signal peptide" evidence="7">
    <location>
        <begin position="1"/>
        <end position="27"/>
    </location>
</feature>
<sequence length="265" mass="27812">MKPSTIIKFVTAAAGTFAIAGIASVSADTITVKAGDTLNTIAAANSTTVAELAKANNIQNTNLIFVGQQLVTSGSTNPNQTDTTGTYTVEAGDTLYRIAAAHDISVTDLANANNIKNVNYIAVGQVLTLVASDNNSNNDDNNTPNQNTSNWHDLAMSLVGTPYVWGGKTPAGFDCSGFVAYVLNNSGRTSNFPSYTVYQEALVQQKSVSAAQAGDLLFWGGHGETYHVGIYLGNNQFIAAPQPGDVVRVQTLYSGWMPSFAGSVD</sequence>
<dbReference type="PANTHER" id="PTHR47360:SF1">
    <property type="entry name" value="ENDOPEPTIDASE NLPC-RELATED"/>
    <property type="match status" value="1"/>
</dbReference>
<comment type="similarity">
    <text evidence="1">Belongs to the peptidase C40 family.</text>
</comment>
<reference evidence="12 13" key="1">
    <citation type="submission" date="2015-12" db="EMBL/GenBank/DDBJ databases">
        <authorList>
            <person name="Andreevskaya M."/>
        </authorList>
    </citation>
    <scope>NUCLEOTIDE SEQUENCE [LARGE SCALE GENOMIC DNA]</scope>
    <source>
        <strain evidence="11 13">KSL4-2</strain>
        <strain evidence="10 12">PL111</strain>
    </source>
</reference>
<gene>
    <name evidence="11" type="ORF">KSL4_0550</name>
    <name evidence="10" type="ORF">PL111_0061</name>
</gene>
<dbReference type="SMART" id="SM00257">
    <property type="entry name" value="LysM"/>
    <property type="match status" value="2"/>
</dbReference>
<accession>A0AAN2QV68</accession>
<evidence type="ECO:0000259" key="9">
    <source>
        <dbReference type="PROSITE" id="PS51935"/>
    </source>
</evidence>
<dbReference type="Proteomes" id="UP000199047">
    <property type="component" value="Unassembled WGS sequence"/>
</dbReference>
<feature type="domain" description="LysM" evidence="8">
    <location>
        <begin position="28"/>
        <end position="72"/>
    </location>
</feature>
<dbReference type="InterPro" id="IPR018392">
    <property type="entry name" value="LysM"/>
</dbReference>
<evidence type="ECO:0000256" key="4">
    <source>
        <dbReference type="ARBA" id="ARBA00022737"/>
    </source>
</evidence>
<keyword evidence="5" id="KW-0378">Hydrolase</keyword>
<keyword evidence="13" id="KW-1185">Reference proteome</keyword>
<dbReference type="Gene3D" id="3.90.1720.10">
    <property type="entry name" value="endopeptidase domain like (from Nostoc punctiforme)"/>
    <property type="match status" value="1"/>
</dbReference>
<evidence type="ECO:0000256" key="5">
    <source>
        <dbReference type="ARBA" id="ARBA00022801"/>
    </source>
</evidence>
<dbReference type="PROSITE" id="PS51935">
    <property type="entry name" value="NLPC_P60"/>
    <property type="match status" value="1"/>
</dbReference>
<dbReference type="Gene3D" id="3.10.350.10">
    <property type="entry name" value="LysM domain"/>
    <property type="match status" value="2"/>
</dbReference>
<evidence type="ECO:0000259" key="8">
    <source>
        <dbReference type="PROSITE" id="PS51782"/>
    </source>
</evidence>
<dbReference type="EMBL" id="FBTB01000019">
    <property type="protein sequence ID" value="CUW16647.1"/>
    <property type="molecule type" value="Genomic_DNA"/>
</dbReference>
<dbReference type="AlphaFoldDB" id="A0AAN2QV68"/>
<feature type="domain" description="NlpC/P60" evidence="9">
    <location>
        <begin position="145"/>
        <end position="265"/>
    </location>
</feature>
<feature type="chain" id="PRO_5043027483" evidence="7">
    <location>
        <begin position="28"/>
        <end position="265"/>
    </location>
</feature>
<dbReference type="RefSeq" id="WP_010383950.1">
    <property type="nucleotide sequence ID" value="NZ_FBSX01000022.1"/>
</dbReference>
<evidence type="ECO:0000256" key="6">
    <source>
        <dbReference type="ARBA" id="ARBA00022807"/>
    </source>
</evidence>
<dbReference type="Pfam" id="PF00877">
    <property type="entry name" value="NLPC_P60"/>
    <property type="match status" value="1"/>
</dbReference>
<dbReference type="GO" id="GO:0006508">
    <property type="term" value="P:proteolysis"/>
    <property type="evidence" value="ECO:0007669"/>
    <property type="project" value="UniProtKB-KW"/>
</dbReference>
<dbReference type="InterPro" id="IPR036779">
    <property type="entry name" value="LysM_dom_sf"/>
</dbReference>
<evidence type="ECO:0000256" key="7">
    <source>
        <dbReference type="SAM" id="SignalP"/>
    </source>
</evidence>
<proteinExistence type="inferred from homology"/>
<dbReference type="Pfam" id="PF01476">
    <property type="entry name" value="LysM"/>
    <property type="match status" value="2"/>
</dbReference>
<organism evidence="10 12">
    <name type="scientific">Leuconostoc inhae</name>
    <dbReference type="NCBI Taxonomy" id="178001"/>
    <lineage>
        <taxon>Bacteria</taxon>
        <taxon>Bacillati</taxon>
        <taxon>Bacillota</taxon>
        <taxon>Bacilli</taxon>
        <taxon>Lactobacillales</taxon>
        <taxon>Lactobacillaceae</taxon>
        <taxon>Leuconostoc</taxon>
    </lineage>
</organism>
<evidence type="ECO:0000313" key="13">
    <source>
        <dbReference type="Proteomes" id="UP000199047"/>
    </source>
</evidence>
<dbReference type="SUPFAM" id="SSF54106">
    <property type="entry name" value="LysM domain"/>
    <property type="match status" value="2"/>
</dbReference>
<name>A0AAN2QV68_9LACO</name>
<feature type="domain" description="LysM" evidence="8">
    <location>
        <begin position="85"/>
        <end position="129"/>
    </location>
</feature>
<evidence type="ECO:0000313" key="12">
    <source>
        <dbReference type="Proteomes" id="UP000198868"/>
    </source>
</evidence>
<dbReference type="CDD" id="cd00118">
    <property type="entry name" value="LysM"/>
    <property type="match status" value="2"/>
</dbReference>
<dbReference type="PROSITE" id="PS51782">
    <property type="entry name" value="LYSM"/>
    <property type="match status" value="2"/>
</dbReference>
<evidence type="ECO:0000256" key="3">
    <source>
        <dbReference type="ARBA" id="ARBA00022729"/>
    </source>
</evidence>
<dbReference type="PANTHER" id="PTHR47360">
    <property type="entry name" value="MUREIN DD-ENDOPEPTIDASE MEPS/MUREIN LD-CARBOXYPEPTIDASE"/>
    <property type="match status" value="1"/>
</dbReference>
<comment type="caution">
    <text evidence="10">The sequence shown here is derived from an EMBL/GenBank/DDBJ whole genome shotgun (WGS) entry which is preliminary data.</text>
</comment>
<dbReference type="SUPFAM" id="SSF54001">
    <property type="entry name" value="Cysteine proteinases"/>
    <property type="match status" value="1"/>
</dbReference>
<keyword evidence="2" id="KW-0645">Protease</keyword>
<dbReference type="InterPro" id="IPR038765">
    <property type="entry name" value="Papain-like_cys_pep_sf"/>
</dbReference>
<dbReference type="InterPro" id="IPR052062">
    <property type="entry name" value="Murein_DD/LD_carboxypeptidase"/>
</dbReference>
<dbReference type="Proteomes" id="UP000198868">
    <property type="component" value="Unassembled WGS sequence"/>
</dbReference>
<keyword evidence="6" id="KW-0788">Thiol protease</keyword>
<evidence type="ECO:0000313" key="10">
    <source>
        <dbReference type="EMBL" id="CUW08792.1"/>
    </source>
</evidence>
<keyword evidence="4" id="KW-0677">Repeat</keyword>
<evidence type="ECO:0000256" key="1">
    <source>
        <dbReference type="ARBA" id="ARBA00007074"/>
    </source>
</evidence>